<sequence>MKMQQPSTYCKASRAQFWLKQHILCAPVEKPLLESRHCTGSTFIEKYEEHMSQLFLFKGKVQTGALLPAPGVLLASALAPGAVPGAAVTAGTAPSDRSPRTPPSSALSKSGTQLQKQTRLGFLCPLAGLPANAAVWDAAVQVYTEKLATKKRTKQEPEGDWKAGEDNTTHLFHLLASQQLQGPRTNQP</sequence>
<accession>R0LC66</accession>
<dbReference type="AlphaFoldDB" id="R0LC66"/>
<name>R0LC66_ANAPL</name>
<feature type="compositionally biased region" description="Polar residues" evidence="1">
    <location>
        <begin position="176"/>
        <end position="188"/>
    </location>
</feature>
<feature type="compositionally biased region" description="Basic and acidic residues" evidence="1">
    <location>
        <begin position="154"/>
        <end position="168"/>
    </location>
</feature>
<feature type="region of interest" description="Disordered" evidence="1">
    <location>
        <begin position="150"/>
        <end position="188"/>
    </location>
</feature>
<organism evidence="2 3">
    <name type="scientific">Anas platyrhynchos</name>
    <name type="common">Mallard</name>
    <name type="synonym">Anas boschas</name>
    <dbReference type="NCBI Taxonomy" id="8839"/>
    <lineage>
        <taxon>Eukaryota</taxon>
        <taxon>Metazoa</taxon>
        <taxon>Chordata</taxon>
        <taxon>Craniata</taxon>
        <taxon>Vertebrata</taxon>
        <taxon>Euteleostomi</taxon>
        <taxon>Archelosauria</taxon>
        <taxon>Archosauria</taxon>
        <taxon>Dinosauria</taxon>
        <taxon>Saurischia</taxon>
        <taxon>Theropoda</taxon>
        <taxon>Coelurosauria</taxon>
        <taxon>Aves</taxon>
        <taxon>Neognathae</taxon>
        <taxon>Galloanserae</taxon>
        <taxon>Anseriformes</taxon>
        <taxon>Anatidae</taxon>
        <taxon>Anatinae</taxon>
        <taxon>Anas</taxon>
    </lineage>
</organism>
<feature type="region of interest" description="Disordered" evidence="1">
    <location>
        <begin position="86"/>
        <end position="113"/>
    </location>
</feature>
<evidence type="ECO:0000313" key="2">
    <source>
        <dbReference type="EMBL" id="EOB03284.1"/>
    </source>
</evidence>
<gene>
    <name evidence="2" type="ORF">Anapl_00653</name>
</gene>
<evidence type="ECO:0000256" key="1">
    <source>
        <dbReference type="SAM" id="MobiDB-lite"/>
    </source>
</evidence>
<reference evidence="3" key="1">
    <citation type="journal article" date="2013" name="Nat. Genet.">
        <title>The duck genome and transcriptome provide insight into an avian influenza virus reservoir species.</title>
        <authorList>
            <person name="Huang Y."/>
            <person name="Li Y."/>
            <person name="Burt D.W."/>
            <person name="Chen H."/>
            <person name="Zhang Y."/>
            <person name="Qian W."/>
            <person name="Kim H."/>
            <person name="Gan S."/>
            <person name="Zhao Y."/>
            <person name="Li J."/>
            <person name="Yi K."/>
            <person name="Feng H."/>
            <person name="Zhu P."/>
            <person name="Li B."/>
            <person name="Liu Q."/>
            <person name="Fairley S."/>
            <person name="Magor K.E."/>
            <person name="Du Z."/>
            <person name="Hu X."/>
            <person name="Goodman L."/>
            <person name="Tafer H."/>
            <person name="Vignal A."/>
            <person name="Lee T."/>
            <person name="Kim K.W."/>
            <person name="Sheng Z."/>
            <person name="An Y."/>
            <person name="Searle S."/>
            <person name="Herrero J."/>
            <person name="Groenen M.A."/>
            <person name="Crooijmans R.P."/>
            <person name="Faraut T."/>
            <person name="Cai Q."/>
            <person name="Webster R.G."/>
            <person name="Aldridge J.R."/>
            <person name="Warren W.C."/>
            <person name="Bartschat S."/>
            <person name="Kehr S."/>
            <person name="Marz M."/>
            <person name="Stadler P.F."/>
            <person name="Smith J."/>
            <person name="Kraus R.H."/>
            <person name="Zhao Y."/>
            <person name="Ren L."/>
            <person name="Fei J."/>
            <person name="Morisson M."/>
            <person name="Kaiser P."/>
            <person name="Griffin D.K."/>
            <person name="Rao M."/>
            <person name="Pitel F."/>
            <person name="Wang J."/>
            <person name="Li N."/>
        </authorList>
    </citation>
    <scope>NUCLEOTIDE SEQUENCE [LARGE SCALE GENOMIC DNA]</scope>
</reference>
<protein>
    <submittedName>
        <fullName evidence="2">Uncharacterized protein</fullName>
    </submittedName>
</protein>
<feature type="compositionally biased region" description="Low complexity" evidence="1">
    <location>
        <begin position="86"/>
        <end position="96"/>
    </location>
</feature>
<evidence type="ECO:0000313" key="3">
    <source>
        <dbReference type="Proteomes" id="UP000296049"/>
    </source>
</evidence>
<dbReference type="Proteomes" id="UP000296049">
    <property type="component" value="Unassembled WGS sequence"/>
</dbReference>
<proteinExistence type="predicted"/>
<dbReference type="EMBL" id="KB742873">
    <property type="protein sequence ID" value="EOB03284.1"/>
    <property type="molecule type" value="Genomic_DNA"/>
</dbReference>
<keyword evidence="3" id="KW-1185">Reference proteome</keyword>